<protein>
    <submittedName>
        <fullName evidence="1">Uncharacterized protein</fullName>
    </submittedName>
</protein>
<organism evidence="1 2">
    <name type="scientific">Brevibacillus brevis</name>
    <name type="common">Bacillus brevis</name>
    <dbReference type="NCBI Taxonomy" id="1393"/>
    <lineage>
        <taxon>Bacteria</taxon>
        <taxon>Bacillati</taxon>
        <taxon>Bacillota</taxon>
        <taxon>Bacilli</taxon>
        <taxon>Bacillales</taxon>
        <taxon>Paenibacillaceae</taxon>
        <taxon>Brevibacillus</taxon>
    </lineage>
</organism>
<dbReference type="Proteomes" id="UP000036061">
    <property type="component" value="Chromosome"/>
</dbReference>
<dbReference type="EMBL" id="CP030117">
    <property type="protein sequence ID" value="AWX56911.1"/>
    <property type="molecule type" value="Genomic_DNA"/>
</dbReference>
<sequence>MEKSFYYSVSWSEVNYLKETLQSIEIPFAIEQPSDKLQLAAGEVAFVFPDMHVRVYRHIHELFGSHGRAYPR</sequence>
<proteinExistence type="predicted"/>
<name>A0A2Z4MKJ1_BREBE</name>
<dbReference type="AlphaFoldDB" id="A0A2Z4MKJ1"/>
<evidence type="ECO:0000313" key="1">
    <source>
        <dbReference type="EMBL" id="AWX56911.1"/>
    </source>
</evidence>
<evidence type="ECO:0000313" key="2">
    <source>
        <dbReference type="Proteomes" id="UP000036061"/>
    </source>
</evidence>
<reference evidence="1 2" key="1">
    <citation type="journal article" date="2015" name="Genome Announc.">
        <title>Draft Genome Sequence of Brevibacillus brevis DZQ7, a Plant Growth-Promoting Rhizobacterium with Broad-Spectrum Antimicrobial Activity.</title>
        <authorList>
            <person name="Hou Q."/>
            <person name="Wang C."/>
            <person name="Hou X."/>
            <person name="Xia Z."/>
            <person name="Ye J."/>
            <person name="Liu K."/>
            <person name="Liu H."/>
            <person name="Wang J."/>
            <person name="Guo H."/>
            <person name="Yu X."/>
            <person name="Yang Y."/>
            <person name="Du B."/>
            <person name="Ding Y."/>
        </authorList>
    </citation>
    <scope>NUCLEOTIDE SEQUENCE [LARGE SCALE GENOMIC DNA]</scope>
    <source>
        <strain evidence="1 2">DZQ7</strain>
    </source>
</reference>
<gene>
    <name evidence="1" type="ORF">AB432_018480</name>
</gene>
<accession>A0A2Z4MKJ1</accession>
<dbReference type="RefSeq" id="WP_048033528.1">
    <property type="nucleotide sequence ID" value="NZ_CP030117.1"/>
</dbReference>